<gene>
    <name evidence="4" type="ORF">FKG95_28700</name>
</gene>
<name>A0A545SXN6_9PROT</name>
<dbReference type="EMBL" id="VHSH01000021">
    <property type="protein sequence ID" value="TQV69721.1"/>
    <property type="molecule type" value="Genomic_DNA"/>
</dbReference>
<dbReference type="PANTHER" id="PTHR43581:SF2">
    <property type="entry name" value="EXCINUCLEASE ATPASE SUBUNIT"/>
    <property type="match status" value="1"/>
</dbReference>
<feature type="region of interest" description="Disordered" evidence="1">
    <location>
        <begin position="235"/>
        <end position="254"/>
    </location>
</feature>
<dbReference type="AlphaFoldDB" id="A0A545SXN6"/>
<keyword evidence="5" id="KW-1185">Reference proteome</keyword>
<evidence type="ECO:0000256" key="1">
    <source>
        <dbReference type="SAM" id="MobiDB-lite"/>
    </source>
</evidence>
<feature type="domain" description="OLD protein-like TOPRIM" evidence="3">
    <location>
        <begin position="509"/>
        <end position="573"/>
    </location>
</feature>
<sequence>MRIDFVEVCNFRKLQSVRLEFAEKQTLLVGANNSGKTSAMVALRYFLKERGGFSVKDVTASNWIAIEKQTEIWRQLPDDQEPDPEKLYAQLPQMDVWLSVKDNELHHVAHLIPSLDWEDGLLGVRIRLEAKTFDELVSEYFKERSKAEARLKTLKKDKNSPAGFSLWPKSFQDFLERQLSTKFELKGYLLDPKQLSANDSLKPQSLPDNAVAIRGNPFSGLLHIKEIRAQRGFSDASDGKASLDDDGEQISGRTSRKLSDQLAAYYKRHLDPDKDPTEEDVSALGAFHVAQRTFDERLKKGFADAIGELETLGYPGISNPKLSISTRIRPTDGLNHPSAVQYDIGGQGGPIRLPENYNGLGFQNLISMVFLLMRFRDDWMRVGKFSGDETAEPQGAIAPLQLILIEEPEAHLHAQVQQVFMRRAYDVLRNHPSLGKKPLFVTQLIVSTHSSHIAHEVEFADLRYFKRLPPKPPLVSTSKVANLRGLFGKDDETTRFARRYLQTTHCDLFFADGVILVEGAAERILLPHFISNQFSNLAERYLSLLEIGGSHAHRLKPLIELLCVPTLIITDLDAINPADNRKSVPPKKGQGYATSNSVLKTWIPKQAAVDVLLDENDVSVATGEGFGEVGVVYQRSQAVEFPVGAQAADIIPSTFEDALVLANHAAVGNLKGVAMTNAFATAVKESGDASALAQALYDRLETRPEKAAFALDLLSIKDLKLLHAPKYIADGLTWLESQMLKAQDQ</sequence>
<protein>
    <submittedName>
        <fullName evidence="4">AAA family ATPase</fullName>
    </submittedName>
</protein>
<dbReference type="InterPro" id="IPR041685">
    <property type="entry name" value="AAA_GajA/Old/RecF-like"/>
</dbReference>
<evidence type="ECO:0000259" key="2">
    <source>
        <dbReference type="Pfam" id="PF13175"/>
    </source>
</evidence>
<feature type="domain" description="Endonuclease GajA/Old nuclease/RecF-like AAA" evidence="2">
    <location>
        <begin position="1"/>
        <end position="454"/>
    </location>
</feature>
<evidence type="ECO:0000313" key="5">
    <source>
        <dbReference type="Proteomes" id="UP000315252"/>
    </source>
</evidence>
<dbReference type="Proteomes" id="UP000315252">
    <property type="component" value="Unassembled WGS sequence"/>
</dbReference>
<evidence type="ECO:0000259" key="3">
    <source>
        <dbReference type="Pfam" id="PF20469"/>
    </source>
</evidence>
<dbReference type="InterPro" id="IPR027417">
    <property type="entry name" value="P-loop_NTPase"/>
</dbReference>
<comment type="caution">
    <text evidence="4">The sequence shown here is derived from an EMBL/GenBank/DDBJ whole genome shotgun (WGS) entry which is preliminary data.</text>
</comment>
<dbReference type="OrthoDB" id="9816534at2"/>
<dbReference type="Pfam" id="PF13175">
    <property type="entry name" value="AAA_15"/>
    <property type="match status" value="1"/>
</dbReference>
<dbReference type="SUPFAM" id="SSF52540">
    <property type="entry name" value="P-loop containing nucleoside triphosphate hydrolases"/>
    <property type="match status" value="1"/>
</dbReference>
<dbReference type="Pfam" id="PF20469">
    <property type="entry name" value="OLD-like_TOPRIM"/>
    <property type="match status" value="1"/>
</dbReference>
<dbReference type="CDD" id="cd01026">
    <property type="entry name" value="TOPRIM_OLD"/>
    <property type="match status" value="1"/>
</dbReference>
<dbReference type="InterPro" id="IPR051396">
    <property type="entry name" value="Bact_Antivir_Def_Nuclease"/>
</dbReference>
<organism evidence="4 5">
    <name type="scientific">Denitrobaculum tricleocarpae</name>
    <dbReference type="NCBI Taxonomy" id="2591009"/>
    <lineage>
        <taxon>Bacteria</taxon>
        <taxon>Pseudomonadati</taxon>
        <taxon>Pseudomonadota</taxon>
        <taxon>Alphaproteobacteria</taxon>
        <taxon>Rhodospirillales</taxon>
        <taxon>Rhodospirillaceae</taxon>
        <taxon>Denitrobaculum</taxon>
    </lineage>
</organism>
<reference evidence="4 5" key="1">
    <citation type="submission" date="2019-06" db="EMBL/GenBank/DDBJ databases">
        <title>Whole genome sequence for Rhodospirillaceae sp. R148.</title>
        <authorList>
            <person name="Wang G."/>
        </authorList>
    </citation>
    <scope>NUCLEOTIDE SEQUENCE [LARGE SCALE GENOMIC DNA]</scope>
    <source>
        <strain evidence="4 5">R148</strain>
    </source>
</reference>
<accession>A0A545SXN6</accession>
<proteinExistence type="predicted"/>
<evidence type="ECO:0000313" key="4">
    <source>
        <dbReference type="EMBL" id="TQV69721.1"/>
    </source>
</evidence>
<dbReference type="InterPro" id="IPR034139">
    <property type="entry name" value="TOPRIM_OLD"/>
</dbReference>
<dbReference type="RefSeq" id="WP_142899912.1">
    <property type="nucleotide sequence ID" value="NZ_ML660072.1"/>
</dbReference>
<dbReference type="Gene3D" id="3.40.50.300">
    <property type="entry name" value="P-loop containing nucleotide triphosphate hydrolases"/>
    <property type="match status" value="1"/>
</dbReference>
<dbReference type="PANTHER" id="PTHR43581">
    <property type="entry name" value="ATP/GTP PHOSPHATASE"/>
    <property type="match status" value="1"/>
</dbReference>